<keyword evidence="2" id="KW-0680">Restriction system</keyword>
<accession>A0AAU8DPI9</accession>
<protein>
    <submittedName>
        <fullName evidence="6">Restriction endonuclease subunit S</fullName>
        <ecNumber evidence="6">3.1.21.-</ecNumber>
    </submittedName>
</protein>
<dbReference type="EMBL" id="CP159218">
    <property type="protein sequence ID" value="XCG64202.1"/>
    <property type="molecule type" value="Genomic_DNA"/>
</dbReference>
<dbReference type="GO" id="GO:0016787">
    <property type="term" value="F:hydrolase activity"/>
    <property type="evidence" value="ECO:0007669"/>
    <property type="project" value="UniProtKB-KW"/>
</dbReference>
<evidence type="ECO:0000256" key="2">
    <source>
        <dbReference type="ARBA" id="ARBA00022747"/>
    </source>
</evidence>
<dbReference type="EC" id="3.1.21.-" evidence="6"/>
<dbReference type="PANTHER" id="PTHR43140:SF1">
    <property type="entry name" value="TYPE I RESTRICTION ENZYME ECOKI SPECIFICITY SUBUNIT"/>
    <property type="match status" value="1"/>
</dbReference>
<keyword evidence="6" id="KW-0540">Nuclease</keyword>
<dbReference type="InterPro" id="IPR044946">
    <property type="entry name" value="Restrct_endonuc_typeI_TRD_sf"/>
</dbReference>
<dbReference type="InterPro" id="IPR051212">
    <property type="entry name" value="Type-I_RE_S_subunit"/>
</dbReference>
<keyword evidence="6" id="KW-0255">Endonuclease</keyword>
<dbReference type="RefSeq" id="WP_353649815.1">
    <property type="nucleotide sequence ID" value="NZ_CP159218.1"/>
</dbReference>
<evidence type="ECO:0000313" key="6">
    <source>
        <dbReference type="EMBL" id="XCG64202.1"/>
    </source>
</evidence>
<dbReference type="GO" id="GO:0009307">
    <property type="term" value="P:DNA restriction-modification system"/>
    <property type="evidence" value="ECO:0007669"/>
    <property type="project" value="UniProtKB-KW"/>
</dbReference>
<evidence type="ECO:0000256" key="3">
    <source>
        <dbReference type="ARBA" id="ARBA00023125"/>
    </source>
</evidence>
<sequence>MIIVPDAWSVVRLGDLLEKQDNNRLLQQGWSPKCVPHPAEDDNTWAVLKTTAIQPGWFDPRQNKELPTDLRARPLIEVRSGDLLMTCAGPRSRCGIPALVRSTRPKLMMSGKMYRFRPIADLDASFLEFWLLSQEAQVRIDAMKTGISDSGLNLTQDRFLELPVPVPPRTEQHKIVEILEDHLSRLDTSATLLDDSRNKFAAVTASLSTDIVNQARRSSVDHLLGDHAYSVSYGTSAKTGSLAAETDVPVLRMGNIREGELDWKSLKYLAAEHPDINKASLVDGDLLFNRTNSAELVGKSAVFHGERSAALASYLIRVRFDERLLADWANIVINSPYGRSYIRSVLSQQVGQANVNGTKLRAFPIPVPPLKSQQADLVRFFVIREALNRLDRDRARIVARGVSLRRAVLAAAFSGTLTGQSTDAEVIEELAQ</sequence>
<dbReference type="CDD" id="cd17524">
    <property type="entry name" value="RMtype1_S_EcoUTORF5051P-TRD2-CR2_like"/>
    <property type="match status" value="1"/>
</dbReference>
<reference evidence="6" key="1">
    <citation type="submission" date="2024-05" db="EMBL/GenBank/DDBJ databases">
        <authorList>
            <person name="Cai S.Y."/>
            <person name="Jin L.M."/>
            <person name="Li H.R."/>
        </authorList>
    </citation>
    <scope>NUCLEOTIDE SEQUENCE</scope>
    <source>
        <strain evidence="6">A5-74</strain>
    </source>
</reference>
<dbReference type="GO" id="GO:0003677">
    <property type="term" value="F:DNA binding"/>
    <property type="evidence" value="ECO:0007669"/>
    <property type="project" value="UniProtKB-KW"/>
</dbReference>
<evidence type="ECO:0000256" key="1">
    <source>
        <dbReference type="ARBA" id="ARBA00010923"/>
    </source>
</evidence>
<keyword evidence="3" id="KW-0238">DNA-binding</keyword>
<gene>
    <name evidence="6" type="ORF">ABLG96_02305</name>
</gene>
<organism evidence="6">
    <name type="scientific">Nakamurella sp. A5-74</name>
    <dbReference type="NCBI Taxonomy" id="3158264"/>
    <lineage>
        <taxon>Bacteria</taxon>
        <taxon>Bacillati</taxon>
        <taxon>Actinomycetota</taxon>
        <taxon>Actinomycetes</taxon>
        <taxon>Nakamurellales</taxon>
        <taxon>Nakamurellaceae</taxon>
        <taxon>Nakamurella</taxon>
    </lineage>
</organism>
<comment type="subunit">
    <text evidence="4">The methyltransferase is composed of M and S polypeptides.</text>
</comment>
<proteinExistence type="inferred from homology"/>
<comment type="similarity">
    <text evidence="1">Belongs to the type-I restriction system S methylase family.</text>
</comment>
<dbReference type="InterPro" id="IPR000055">
    <property type="entry name" value="Restrct_endonuc_typeI_TRD"/>
</dbReference>
<evidence type="ECO:0000256" key="4">
    <source>
        <dbReference type="ARBA" id="ARBA00038652"/>
    </source>
</evidence>
<dbReference type="Gene3D" id="3.90.220.20">
    <property type="entry name" value="DNA methylase specificity domains"/>
    <property type="match status" value="2"/>
</dbReference>
<dbReference type="GO" id="GO:0004519">
    <property type="term" value="F:endonuclease activity"/>
    <property type="evidence" value="ECO:0007669"/>
    <property type="project" value="UniProtKB-KW"/>
</dbReference>
<name>A0AAU8DPI9_9ACTN</name>
<dbReference type="PANTHER" id="PTHR43140">
    <property type="entry name" value="TYPE-1 RESTRICTION ENZYME ECOKI SPECIFICITY PROTEIN"/>
    <property type="match status" value="1"/>
</dbReference>
<evidence type="ECO:0000259" key="5">
    <source>
        <dbReference type="Pfam" id="PF01420"/>
    </source>
</evidence>
<feature type="domain" description="Type I restriction modification DNA specificity" evidence="5">
    <location>
        <begin position="106"/>
        <end position="188"/>
    </location>
</feature>
<keyword evidence="6" id="KW-0378">Hydrolase</keyword>
<dbReference type="SUPFAM" id="SSF116734">
    <property type="entry name" value="DNA methylase specificity domain"/>
    <property type="match status" value="2"/>
</dbReference>
<dbReference type="Pfam" id="PF01420">
    <property type="entry name" value="Methylase_S"/>
    <property type="match status" value="1"/>
</dbReference>
<dbReference type="AlphaFoldDB" id="A0AAU8DPI9"/>
<dbReference type="REBASE" id="843947">
    <property type="entry name" value="S.NspA574ORF2285P"/>
</dbReference>